<dbReference type="OrthoDB" id="66409at2759"/>
<comment type="caution">
    <text evidence="7">The sequence shown here is derived from an EMBL/GenBank/DDBJ whole genome shotgun (WGS) entry which is preliminary data.</text>
</comment>
<dbReference type="EMBL" id="NCKU01003072">
    <property type="protein sequence ID" value="RWS08229.1"/>
    <property type="molecule type" value="Genomic_DNA"/>
</dbReference>
<dbReference type="InterPro" id="IPR037516">
    <property type="entry name" value="Tripartite_DENN"/>
</dbReference>
<keyword evidence="3" id="KW-0344">Guanine-nucleotide releasing factor</keyword>
<keyword evidence="4" id="KW-0967">Endosome</keyword>
<reference evidence="7" key="2">
    <citation type="submission" date="2018-11" db="EMBL/GenBank/DDBJ databases">
        <title>Trombidioid mite genomics.</title>
        <authorList>
            <person name="Dong X."/>
        </authorList>
    </citation>
    <scope>NUCLEOTIDE SEQUENCE</scope>
    <source>
        <strain evidence="7">UoL-WK</strain>
    </source>
</reference>
<feature type="domain" description="UDENN" evidence="5">
    <location>
        <begin position="1"/>
        <end position="204"/>
    </location>
</feature>
<dbReference type="EMBL" id="NCKU01003884">
    <property type="protein sequence ID" value="RWS06776.1"/>
    <property type="molecule type" value="Genomic_DNA"/>
</dbReference>
<accession>A0A3S3QBL9</accession>
<evidence type="ECO:0000256" key="3">
    <source>
        <dbReference type="ARBA" id="ARBA00022658"/>
    </source>
</evidence>
<sequence length="204" mass="23474">MALKCPFKQIINMFGVDIILVYNAVILKQRIAVYHHRKDHLLQFIISIPCFAWHRLNWDQILYPIVNLQCKEEMAEICSKKHFVAGFTDSEIETKTDIFDVFVNLAAVEITVANHAKDAFVMTKTHKEIAMFMKRLAESESSTDFEVIDQVSAKTKELISNLKTLGVREQDDVIEKNLLEEKKLGTALESFLKRLAIAEDFKLV</sequence>
<proteinExistence type="inferred from homology"/>
<dbReference type="GO" id="GO:0005085">
    <property type="term" value="F:guanyl-nucleotide exchange factor activity"/>
    <property type="evidence" value="ECO:0007669"/>
    <property type="project" value="UniProtKB-KW"/>
</dbReference>
<dbReference type="GO" id="GO:0005770">
    <property type="term" value="C:late endosome"/>
    <property type="evidence" value="ECO:0007669"/>
    <property type="project" value="UniProtKB-SubCell"/>
</dbReference>
<protein>
    <submittedName>
        <fullName evidence="7">Protein FAM45A-like isoform X1</fullName>
    </submittedName>
</protein>
<dbReference type="EMBL" id="NCKU01003062">
    <property type="protein sequence ID" value="RWS08257.1"/>
    <property type="molecule type" value="Genomic_DNA"/>
</dbReference>
<reference evidence="7 10" key="1">
    <citation type="journal article" date="2018" name="Gigascience">
        <title>Genomes of trombidid mites reveal novel predicted allergens and laterally-transferred genes associated with secondary metabolism.</title>
        <authorList>
            <person name="Dong X."/>
            <person name="Chaisiri K."/>
            <person name="Xia D."/>
            <person name="Armstrong S.D."/>
            <person name="Fang Y."/>
            <person name="Donnelly M.J."/>
            <person name="Kadowaki T."/>
            <person name="McGarry J.W."/>
            <person name="Darby A.C."/>
            <person name="Makepeace B.L."/>
        </authorList>
    </citation>
    <scope>NUCLEOTIDE SEQUENCE [LARGE SCALE GENOMIC DNA]</scope>
    <source>
        <strain evidence="7">UoL-WK</strain>
    </source>
</reference>
<dbReference type="PROSITE" id="PS50211">
    <property type="entry name" value="DENN"/>
    <property type="match status" value="1"/>
</dbReference>
<evidence type="ECO:0000313" key="9">
    <source>
        <dbReference type="EMBL" id="RWS08257.1"/>
    </source>
</evidence>
<comment type="subcellular location">
    <subcellularLocation>
        <location evidence="1">Late endosome</location>
    </subcellularLocation>
</comment>
<evidence type="ECO:0000313" key="8">
    <source>
        <dbReference type="EMBL" id="RWS08229.1"/>
    </source>
</evidence>
<evidence type="ECO:0000313" key="6">
    <source>
        <dbReference type="EMBL" id="RWS06768.1"/>
    </source>
</evidence>
<evidence type="ECO:0000259" key="5">
    <source>
        <dbReference type="PROSITE" id="PS50211"/>
    </source>
</evidence>
<gene>
    <name evidence="9" type="ORF">B4U79_03385</name>
    <name evidence="8" type="ORF">B4U79_10248</name>
    <name evidence="6" type="ORF">B4U79_14697</name>
    <name evidence="7" type="ORF">B4U79_15222</name>
</gene>
<evidence type="ECO:0000256" key="1">
    <source>
        <dbReference type="ARBA" id="ARBA00004603"/>
    </source>
</evidence>
<evidence type="ECO:0000256" key="2">
    <source>
        <dbReference type="ARBA" id="ARBA00008641"/>
    </source>
</evidence>
<keyword evidence="10" id="KW-1185">Reference proteome</keyword>
<dbReference type="PANTHER" id="PTHR28544:SF1">
    <property type="entry name" value="DENN DOMAIN-CONTAINING PROTEIN 10-RELATED"/>
    <property type="match status" value="1"/>
</dbReference>
<organism evidence="7 10">
    <name type="scientific">Dinothrombium tinctorium</name>
    <dbReference type="NCBI Taxonomy" id="1965070"/>
    <lineage>
        <taxon>Eukaryota</taxon>
        <taxon>Metazoa</taxon>
        <taxon>Ecdysozoa</taxon>
        <taxon>Arthropoda</taxon>
        <taxon>Chelicerata</taxon>
        <taxon>Arachnida</taxon>
        <taxon>Acari</taxon>
        <taxon>Acariformes</taxon>
        <taxon>Trombidiformes</taxon>
        <taxon>Prostigmata</taxon>
        <taxon>Anystina</taxon>
        <taxon>Parasitengona</taxon>
        <taxon>Trombidioidea</taxon>
        <taxon>Trombidiidae</taxon>
        <taxon>Dinothrombium</taxon>
    </lineage>
</organism>
<name>A0A3S3QBL9_9ACAR</name>
<dbReference type="PANTHER" id="PTHR28544">
    <property type="entry name" value="PROTEIN FAM45A-RELATED"/>
    <property type="match status" value="1"/>
</dbReference>
<dbReference type="Proteomes" id="UP000285301">
    <property type="component" value="Unassembled WGS sequence"/>
</dbReference>
<dbReference type="AlphaFoldDB" id="A0A3S3QBL9"/>
<evidence type="ECO:0000256" key="4">
    <source>
        <dbReference type="ARBA" id="ARBA00022753"/>
    </source>
</evidence>
<evidence type="ECO:0000313" key="7">
    <source>
        <dbReference type="EMBL" id="RWS06776.1"/>
    </source>
</evidence>
<dbReference type="EMBL" id="NCKU01003886">
    <property type="protein sequence ID" value="RWS06768.1"/>
    <property type="molecule type" value="Genomic_DNA"/>
</dbReference>
<evidence type="ECO:0000313" key="10">
    <source>
        <dbReference type="Proteomes" id="UP000285301"/>
    </source>
</evidence>
<dbReference type="GO" id="GO:0031267">
    <property type="term" value="F:small GTPase binding"/>
    <property type="evidence" value="ECO:0007669"/>
    <property type="project" value="TreeGrafter"/>
</dbReference>
<dbReference type="STRING" id="1965070.A0A3S3QBL9"/>
<dbReference type="GO" id="GO:0015031">
    <property type="term" value="P:protein transport"/>
    <property type="evidence" value="ECO:0007669"/>
    <property type="project" value="TreeGrafter"/>
</dbReference>
<dbReference type="Pfam" id="PF08616">
    <property type="entry name" value="SPA"/>
    <property type="match status" value="1"/>
</dbReference>
<comment type="similarity">
    <text evidence="2">Belongs to the DENND10 family.</text>
</comment>
<dbReference type="GO" id="GO:2000641">
    <property type="term" value="P:regulation of early endosome to late endosome transport"/>
    <property type="evidence" value="ECO:0007669"/>
    <property type="project" value="TreeGrafter"/>
</dbReference>
<dbReference type="InterPro" id="IPR042431">
    <property type="entry name" value="FAM45"/>
</dbReference>